<dbReference type="Proteomes" id="UP000019482">
    <property type="component" value="Unassembled WGS sequence"/>
</dbReference>
<keyword evidence="2" id="KW-1185">Reference proteome</keyword>
<dbReference type="AlphaFoldDB" id="W6N5U5"/>
<organism evidence="1 2">
    <name type="scientific">Clostridium tyrobutyricum DIVETGP</name>
    <dbReference type="NCBI Taxonomy" id="1408889"/>
    <lineage>
        <taxon>Bacteria</taxon>
        <taxon>Bacillati</taxon>
        <taxon>Bacillota</taxon>
        <taxon>Clostridia</taxon>
        <taxon>Eubacteriales</taxon>
        <taxon>Clostridiaceae</taxon>
        <taxon>Clostridium</taxon>
    </lineage>
</organism>
<dbReference type="OrthoDB" id="1753160at2"/>
<evidence type="ECO:0000313" key="1">
    <source>
        <dbReference type="EMBL" id="CDL91480.1"/>
    </source>
</evidence>
<proteinExistence type="predicted"/>
<evidence type="ECO:0008006" key="3">
    <source>
        <dbReference type="Google" id="ProtNLM"/>
    </source>
</evidence>
<name>W6N5U5_CLOTY</name>
<dbReference type="GeneID" id="29420248"/>
<accession>W6N5U5</accession>
<dbReference type="RefSeq" id="WP_017895712.1">
    <property type="nucleotide sequence ID" value="NZ_CBXI010000024.1"/>
</dbReference>
<gene>
    <name evidence="1" type="ORF">CTDIVETGP_1550</name>
</gene>
<reference evidence="1 2" key="1">
    <citation type="journal article" date="2015" name="Genome Announc.">
        <title>Draft Genome Sequence of Clostridium tyrobutyricum Strain DIVETGP, Isolated from Cow's Milk for Grana Padano Production.</title>
        <authorList>
            <person name="Soggiu A."/>
            <person name="Piras C."/>
            <person name="Gaiarsa S."/>
            <person name="Sassera D."/>
            <person name="Roncada P."/>
            <person name="Bendixen E."/>
            <person name="Brasca M."/>
            <person name="Bonizzi L."/>
        </authorList>
    </citation>
    <scope>NUCLEOTIDE SEQUENCE [LARGE SCALE GENOMIC DNA]</scope>
    <source>
        <strain evidence="1 2">DIVETGP</strain>
    </source>
</reference>
<dbReference type="EMBL" id="CBXI010000024">
    <property type="protein sequence ID" value="CDL91480.1"/>
    <property type="molecule type" value="Genomic_DNA"/>
</dbReference>
<evidence type="ECO:0000313" key="2">
    <source>
        <dbReference type="Proteomes" id="UP000019482"/>
    </source>
</evidence>
<comment type="caution">
    <text evidence="1">The sequence shown here is derived from an EMBL/GenBank/DDBJ whole genome shotgun (WGS) entry which is preliminary data.</text>
</comment>
<sequence>MDGFKFDASDFLKKIASGSGGVNGKVKAAVGIYCDSSGKKMEGYAKNNAKWKDRTGNARQTIKGGFKWEDKNKCSAFVAGNMNYSPYLELAHAKGTSSDDEVGMEVAPSFSQLELANEGKYAILRPTVRKLTPEFISGMANLLK</sequence>
<protein>
    <recommendedName>
        <fullName evidence="3">Phage protein</fullName>
    </recommendedName>
</protein>